<accession>A0A2C9V0G9</accession>
<sequence length="81" mass="9335">MDIGEVALTRDLLEDQKIIVRVSLSLSLCVCLLWTNVLFALSKNIFLFNVRMVLPTMFFVFPIPCMLLVLSHPINLTIFFF</sequence>
<evidence type="ECO:0000313" key="2">
    <source>
        <dbReference type="EMBL" id="OAY37588.1"/>
    </source>
</evidence>
<keyword evidence="1" id="KW-0812">Transmembrane</keyword>
<feature type="transmembrane region" description="Helical" evidence="1">
    <location>
        <begin position="18"/>
        <end position="41"/>
    </location>
</feature>
<feature type="transmembrane region" description="Helical" evidence="1">
    <location>
        <begin position="53"/>
        <end position="74"/>
    </location>
</feature>
<evidence type="ECO:0000256" key="1">
    <source>
        <dbReference type="SAM" id="Phobius"/>
    </source>
</evidence>
<keyword evidence="1" id="KW-0472">Membrane</keyword>
<protein>
    <submittedName>
        <fullName evidence="2">Uncharacterized protein</fullName>
    </submittedName>
</protein>
<gene>
    <name evidence="2" type="ORF">MANES_11G112700</name>
</gene>
<keyword evidence="1" id="KW-1133">Transmembrane helix</keyword>
<name>A0A2C9V0G9_MANES</name>
<dbReference type="AlphaFoldDB" id="A0A2C9V0G9"/>
<organism evidence="2">
    <name type="scientific">Manihot esculenta</name>
    <name type="common">Cassava</name>
    <name type="synonym">Jatropha manihot</name>
    <dbReference type="NCBI Taxonomy" id="3983"/>
    <lineage>
        <taxon>Eukaryota</taxon>
        <taxon>Viridiplantae</taxon>
        <taxon>Streptophyta</taxon>
        <taxon>Embryophyta</taxon>
        <taxon>Tracheophyta</taxon>
        <taxon>Spermatophyta</taxon>
        <taxon>Magnoliopsida</taxon>
        <taxon>eudicotyledons</taxon>
        <taxon>Gunneridae</taxon>
        <taxon>Pentapetalae</taxon>
        <taxon>rosids</taxon>
        <taxon>fabids</taxon>
        <taxon>Malpighiales</taxon>
        <taxon>Euphorbiaceae</taxon>
        <taxon>Crotonoideae</taxon>
        <taxon>Manihoteae</taxon>
        <taxon>Manihot</taxon>
    </lineage>
</organism>
<dbReference type="EMBL" id="CM004397">
    <property type="protein sequence ID" value="OAY37588.1"/>
    <property type="molecule type" value="Genomic_DNA"/>
</dbReference>
<proteinExistence type="predicted"/>
<reference evidence="2" key="1">
    <citation type="submission" date="2016-02" db="EMBL/GenBank/DDBJ databases">
        <title>WGS assembly of Manihot esculenta.</title>
        <authorList>
            <person name="Bredeson J.V."/>
            <person name="Prochnik S.E."/>
            <person name="Lyons J.B."/>
            <person name="Schmutz J."/>
            <person name="Grimwood J."/>
            <person name="Vrebalov J."/>
            <person name="Bart R.S."/>
            <person name="Amuge T."/>
            <person name="Ferguson M.E."/>
            <person name="Green R."/>
            <person name="Putnam N."/>
            <person name="Stites J."/>
            <person name="Rounsley S."/>
            <person name="Rokhsar D.S."/>
        </authorList>
    </citation>
    <scope>NUCLEOTIDE SEQUENCE [LARGE SCALE GENOMIC DNA]</scope>
    <source>
        <tissue evidence="2">Leaf</tissue>
    </source>
</reference>